<sequence length="1082" mass="118204">MNPDEHIVLPIPQIPPRVQACKPSTTFKVPPLDGSLTTPDLWDWHLKHSPTHPLFHYADTDATVKTIHWAEAVRAMHAAGHLINSALKQHGSRQTMAILASGDYITYLFVLMGMLRLGHSVFIVSPRNSPAAVAHLLAEVGVTYLIVGPEEGNRTSSKLALKELADKGLNVPGVSVMPTPDEVFNLSAASNFTLLPPMEIKLSDPAILLHTSGSTSFPKPVPFNHHRFLLWGINAHFFPISITGIRLSTHAVPIFHAIGLCCALWAATTGLELTNFRPQTPSPTITAATALEACTLTKSNRMFSVATFIEEWSRDPQSVEKLKLLQGVMYGGAPLAKDVGDYLISQDVGVHSTYGVAECGALSTCFHPAGALDKEWEYLKVNDSMSIKWVSNEAGDMFQPYVVPNAFAVPNIFNSTIDGEPALAISDWVVRHPTKPGYFKILDRVDNQIIHSTGEKTNPSPLESILNQDPRVRSSIMFGRGKFNAGVLVDPRSEYVFDPADEAKLVQFRNDIWPTIEKMNAYAPQHSRVFKEMILVASPSKPIEYTSKLTPRRGATINAYAEEIEAIYASVEKSTQADISPPAVWDEPSTLEFVRALVNKVLKNAATDTEDIFQRGCDSLQATWIRNSLLHALRNAYDVDVRKIPTNFVYENPTIGGLAKLLSVHAGNDLTAPTAQDKVAAMIAMVNKYTASFPQHVASVPTPSKDTVLVTGTTGGLGASVLAKLVHSVNVVKVYVLNRKSSEPLVVRQKNVLHERGYDASLVDHEKVVLLEADLSKPDFGLSSDVLAEIRSSITHIMHIAYRVNWSLSLRSFDADVHAVRNFVDLALSSPHQTPPRILITSSIAVVAGIQSNDPIKEEPVAPEAAVDNGYSESKWVCERILEICASKTPLRPIVVRVGQITGSPSGAWNTSEWFPSLVRSSVYLGALPELEEGLTVSWIPADSAARALLDMRGALSNSEPTYFHLAHPRPVFVKIVLDAASKHLQLPLVPLAEWVDRLKRSAEAFGEGSEQEMTKINPGLKLAGMYEAAVTANSTEAFGAPVIDTVKAEGGAKSLNMGELKDLSIEDVASWLGYWKRIAFL</sequence>
<dbReference type="InterPro" id="IPR042099">
    <property type="entry name" value="ANL_N_sf"/>
</dbReference>
<evidence type="ECO:0000256" key="1">
    <source>
        <dbReference type="ARBA" id="ARBA00022450"/>
    </source>
</evidence>
<dbReference type="InterPro" id="IPR036291">
    <property type="entry name" value="NAD(P)-bd_dom_sf"/>
</dbReference>
<protein>
    <submittedName>
        <fullName evidence="5">Putative NRPS-like protein biosynthetic cluster</fullName>
    </submittedName>
</protein>
<dbReference type="PANTHER" id="PTHR43439:SF2">
    <property type="entry name" value="ENZYME, PUTATIVE (JCVI)-RELATED"/>
    <property type="match status" value="1"/>
</dbReference>
<evidence type="ECO:0000313" key="5">
    <source>
        <dbReference type="EMBL" id="TCD63228.1"/>
    </source>
</evidence>
<dbReference type="InterPro" id="IPR000873">
    <property type="entry name" value="AMP-dep_synth/lig_dom"/>
</dbReference>
<evidence type="ECO:0000313" key="6">
    <source>
        <dbReference type="Proteomes" id="UP000292702"/>
    </source>
</evidence>
<accession>A0A4R0RHK5</accession>
<dbReference type="Gene3D" id="3.40.50.720">
    <property type="entry name" value="NAD(P)-binding Rossmann-like Domain"/>
    <property type="match status" value="1"/>
</dbReference>
<dbReference type="Proteomes" id="UP000292702">
    <property type="component" value="Unassembled WGS sequence"/>
</dbReference>
<name>A0A4R0RHK5_9APHY</name>
<dbReference type="Pfam" id="PF07993">
    <property type="entry name" value="NAD_binding_4"/>
    <property type="match status" value="1"/>
</dbReference>
<dbReference type="InterPro" id="IPR036736">
    <property type="entry name" value="ACP-like_sf"/>
</dbReference>
<dbReference type="PROSITE" id="PS00455">
    <property type="entry name" value="AMP_BINDING"/>
    <property type="match status" value="1"/>
</dbReference>
<dbReference type="PANTHER" id="PTHR43439">
    <property type="entry name" value="PHENYLACETATE-COENZYME A LIGASE"/>
    <property type="match status" value="1"/>
</dbReference>
<organism evidence="5 6">
    <name type="scientific">Steccherinum ochraceum</name>
    <dbReference type="NCBI Taxonomy" id="92696"/>
    <lineage>
        <taxon>Eukaryota</taxon>
        <taxon>Fungi</taxon>
        <taxon>Dikarya</taxon>
        <taxon>Basidiomycota</taxon>
        <taxon>Agaricomycotina</taxon>
        <taxon>Agaricomycetes</taxon>
        <taxon>Polyporales</taxon>
        <taxon>Steccherinaceae</taxon>
        <taxon>Steccherinum</taxon>
    </lineage>
</organism>
<dbReference type="Pfam" id="PF00501">
    <property type="entry name" value="AMP-binding"/>
    <property type="match status" value="1"/>
</dbReference>
<evidence type="ECO:0000256" key="2">
    <source>
        <dbReference type="ARBA" id="ARBA00022553"/>
    </source>
</evidence>
<evidence type="ECO:0000259" key="4">
    <source>
        <dbReference type="Pfam" id="PF07993"/>
    </source>
</evidence>
<dbReference type="InterPro" id="IPR020845">
    <property type="entry name" value="AMP-binding_CS"/>
</dbReference>
<gene>
    <name evidence="5" type="ORF">EIP91_005813</name>
</gene>
<feature type="domain" description="AMP-dependent synthetase/ligase" evidence="3">
    <location>
        <begin position="52"/>
        <end position="369"/>
    </location>
</feature>
<comment type="caution">
    <text evidence="5">The sequence shown here is derived from an EMBL/GenBank/DDBJ whole genome shotgun (WGS) entry which is preliminary data.</text>
</comment>
<dbReference type="SUPFAM" id="SSF56801">
    <property type="entry name" value="Acetyl-CoA synthetase-like"/>
    <property type="match status" value="1"/>
</dbReference>
<dbReference type="InterPro" id="IPR051414">
    <property type="entry name" value="Adenylate-forming_Reductase"/>
</dbReference>
<feature type="domain" description="Thioester reductase (TE)" evidence="4">
    <location>
        <begin position="710"/>
        <end position="948"/>
    </location>
</feature>
<dbReference type="InterPro" id="IPR013120">
    <property type="entry name" value="FAR_NAD-bd"/>
</dbReference>
<dbReference type="EMBL" id="RWJN01000313">
    <property type="protein sequence ID" value="TCD63228.1"/>
    <property type="molecule type" value="Genomic_DNA"/>
</dbReference>
<reference evidence="5 6" key="1">
    <citation type="submission" date="2018-11" db="EMBL/GenBank/DDBJ databases">
        <title>Genome assembly of Steccherinum ochraceum LE-BIN_3174, the white-rot fungus of the Steccherinaceae family (The Residual Polyporoid clade, Polyporales, Basidiomycota).</title>
        <authorList>
            <person name="Fedorova T.V."/>
            <person name="Glazunova O.A."/>
            <person name="Landesman E.O."/>
            <person name="Moiseenko K.V."/>
            <person name="Psurtseva N.V."/>
            <person name="Savinova O.S."/>
            <person name="Shakhova N.V."/>
            <person name="Tyazhelova T.V."/>
            <person name="Vasina D.V."/>
        </authorList>
    </citation>
    <scope>NUCLEOTIDE SEQUENCE [LARGE SCALE GENOMIC DNA]</scope>
    <source>
        <strain evidence="5 6">LE-BIN_3174</strain>
    </source>
</reference>
<dbReference type="OrthoDB" id="429813at2759"/>
<keyword evidence="1" id="KW-0596">Phosphopantetheine</keyword>
<dbReference type="AlphaFoldDB" id="A0A4R0RHK5"/>
<dbReference type="SUPFAM" id="SSF51735">
    <property type="entry name" value="NAD(P)-binding Rossmann-fold domains"/>
    <property type="match status" value="1"/>
</dbReference>
<keyword evidence="6" id="KW-1185">Reference proteome</keyword>
<evidence type="ECO:0000259" key="3">
    <source>
        <dbReference type="Pfam" id="PF00501"/>
    </source>
</evidence>
<dbReference type="Gene3D" id="1.10.1200.10">
    <property type="entry name" value="ACP-like"/>
    <property type="match status" value="1"/>
</dbReference>
<keyword evidence="2" id="KW-0597">Phosphoprotein</keyword>
<dbReference type="Pfam" id="PF23562">
    <property type="entry name" value="AMP-binding_C_3"/>
    <property type="match status" value="1"/>
</dbReference>
<dbReference type="STRING" id="92696.A0A4R0RHK5"/>
<dbReference type="Gene3D" id="3.40.50.12780">
    <property type="entry name" value="N-terminal domain of ligase-like"/>
    <property type="match status" value="1"/>
</dbReference>
<proteinExistence type="predicted"/>